<protein>
    <submittedName>
        <fullName evidence="2">Type I-E CRISPR-associated protein Cas6/Cse3/CasE</fullName>
    </submittedName>
</protein>
<dbReference type="EMBL" id="CP108255">
    <property type="protein sequence ID" value="WTU45997.1"/>
    <property type="molecule type" value="Genomic_DNA"/>
</dbReference>
<reference evidence="2" key="1">
    <citation type="submission" date="2022-10" db="EMBL/GenBank/DDBJ databases">
        <title>The complete genomes of actinobacterial strains from the NBC collection.</title>
        <authorList>
            <person name="Joergensen T.S."/>
            <person name="Alvarez Arevalo M."/>
            <person name="Sterndorff E.B."/>
            <person name="Faurdal D."/>
            <person name="Vuksanovic O."/>
            <person name="Mourched A.-S."/>
            <person name="Charusanti P."/>
            <person name="Shaw S."/>
            <person name="Blin K."/>
            <person name="Weber T."/>
        </authorList>
    </citation>
    <scope>NUCLEOTIDE SEQUENCE</scope>
    <source>
        <strain evidence="2">NBC_00060</strain>
    </source>
</reference>
<feature type="region of interest" description="Disordered" evidence="1">
    <location>
        <begin position="167"/>
        <end position="193"/>
    </location>
</feature>
<dbReference type="SUPFAM" id="SSF117987">
    <property type="entry name" value="CRISPR-associated protein"/>
    <property type="match status" value="2"/>
</dbReference>
<dbReference type="Gene3D" id="3.30.70.1200">
    <property type="entry name" value="Crispr-associated protein, domain 1"/>
    <property type="match status" value="1"/>
</dbReference>
<feature type="compositionally biased region" description="Pro residues" evidence="1">
    <location>
        <begin position="178"/>
        <end position="193"/>
    </location>
</feature>
<evidence type="ECO:0000256" key="1">
    <source>
        <dbReference type="SAM" id="MobiDB-lite"/>
    </source>
</evidence>
<dbReference type="InterPro" id="IPR010179">
    <property type="entry name" value="CRISPR-assoc_prot_Cse3"/>
</dbReference>
<gene>
    <name evidence="2" type="ORF">OHV25_41090</name>
</gene>
<dbReference type="Pfam" id="PF08798">
    <property type="entry name" value="CRISPR_assoc"/>
    <property type="match status" value="1"/>
</dbReference>
<proteinExistence type="predicted"/>
<dbReference type="AlphaFoldDB" id="A0AAU2HEQ0"/>
<evidence type="ECO:0000313" key="2">
    <source>
        <dbReference type="EMBL" id="WTU45997.1"/>
    </source>
</evidence>
<dbReference type="CDD" id="cd09727">
    <property type="entry name" value="Cas6_I-E"/>
    <property type="match status" value="1"/>
</dbReference>
<organism evidence="2">
    <name type="scientific">Streptomyces sp. NBC_00060</name>
    <dbReference type="NCBI Taxonomy" id="2975636"/>
    <lineage>
        <taxon>Bacteria</taxon>
        <taxon>Bacillati</taxon>
        <taxon>Actinomycetota</taxon>
        <taxon>Actinomycetes</taxon>
        <taxon>Kitasatosporales</taxon>
        <taxon>Streptomycetaceae</taxon>
        <taxon>Streptomyces</taxon>
    </lineage>
</organism>
<sequence>MTPTAPPATTQAWLTHISLNPASRAVQYDLAHADALHRRVMTLLPHHLGASPRAHAGLLFRLDTDAAPTLLVQSRIAPDASRLPHGYGHTQVREMHALFSALRPGLSVCYRILGNTVRRCGRNSTAGRFKQAIALHGDDAAQWWSERATAAGLTLNTLLAEPAETLTTRHPQNTTPHPSRPTAPLPATTAPPPHKVVVPHQATLFQGTATIHDPQTAQEALLHGIGRSKSYGCGLLSLAPHHPHG</sequence>
<dbReference type="Gene3D" id="3.30.70.1210">
    <property type="entry name" value="Crispr-associated protein, domain 2"/>
    <property type="match status" value="1"/>
</dbReference>
<name>A0AAU2HEQ0_9ACTN</name>
<dbReference type="SMART" id="SM01101">
    <property type="entry name" value="CRISPR_assoc"/>
    <property type="match status" value="1"/>
</dbReference>
<accession>A0AAU2HEQ0</accession>